<dbReference type="OrthoDB" id="7030805at2"/>
<gene>
    <name evidence="1" type="ORF">PCA10_19490</name>
</gene>
<organism evidence="1 2">
    <name type="scientific">Metapseudomonas resinovorans NBRC 106553</name>
    <dbReference type="NCBI Taxonomy" id="1245471"/>
    <lineage>
        <taxon>Bacteria</taxon>
        <taxon>Pseudomonadati</taxon>
        <taxon>Pseudomonadota</taxon>
        <taxon>Gammaproteobacteria</taxon>
        <taxon>Pseudomonadales</taxon>
        <taxon>Pseudomonadaceae</taxon>
        <taxon>Metapseudomonas</taxon>
    </lineage>
</organism>
<dbReference type="Proteomes" id="UP000015503">
    <property type="component" value="Chromosome"/>
</dbReference>
<dbReference type="RefSeq" id="WP_016491881.1">
    <property type="nucleotide sequence ID" value="NC_021499.1"/>
</dbReference>
<dbReference type="EMBL" id="AP013068">
    <property type="protein sequence ID" value="BAN47681.1"/>
    <property type="molecule type" value="Genomic_DNA"/>
</dbReference>
<evidence type="ECO:0000313" key="2">
    <source>
        <dbReference type="Proteomes" id="UP000015503"/>
    </source>
</evidence>
<accession>S6ATX3</accession>
<name>S6ATX3_METRE</name>
<keyword evidence="2" id="KW-1185">Reference proteome</keyword>
<protein>
    <submittedName>
        <fullName evidence="1">Uncharacterized protein</fullName>
    </submittedName>
</protein>
<dbReference type="KEGG" id="pre:PCA10_19490"/>
<dbReference type="HOGENOM" id="CLU_1160290_0_0_6"/>
<dbReference type="AlphaFoldDB" id="S6ATX3"/>
<reference evidence="1 2" key="1">
    <citation type="journal article" date="2013" name="Genome Announc.">
        <title>Complete Genome Sequence of the Carbazole Degrader Pseudomonas resinovorans Strain CA10 (NBRC 106553).</title>
        <authorList>
            <person name="Shintani M."/>
            <person name="Hosoyama A."/>
            <person name="Ohji S."/>
            <person name="Tsuchikane K."/>
            <person name="Takarada H."/>
            <person name="Yamazoe A."/>
            <person name="Fujita N."/>
            <person name="Nojiri H."/>
        </authorList>
    </citation>
    <scope>NUCLEOTIDE SEQUENCE [LARGE SCALE GENOMIC DNA]</scope>
    <source>
        <strain evidence="1 2">NBRC 106553</strain>
    </source>
</reference>
<sequence>MNHSVNSTTQHTTAFDLSDIHLALLEKRAIVVDGSVVNRKTGEIIGEYIHSQYDPEPYDYHTPTTPKELFLEIETRRFFSIDGISELAPQDQDQDQQVKLNTEESTSKNIIQFPKSKRGRPAKTVENPLAQVMQIAATNKPSWLDDFIVGGIHTGPGVINGRYSVSPADVIRVLCMSAISVQGVMQSILNHDFEPMSARQAQRLVKAASVALGGITLYLDRHPATLVQLEQEIGICGFDDVYEFCDDTPEFLIA</sequence>
<evidence type="ECO:0000313" key="1">
    <source>
        <dbReference type="EMBL" id="BAN47681.1"/>
    </source>
</evidence>
<proteinExistence type="predicted"/>